<protein>
    <submittedName>
        <fullName evidence="1">Uncharacterized protein</fullName>
    </submittedName>
</protein>
<reference evidence="1" key="2">
    <citation type="submission" date="2020-07" db="EMBL/GenBank/DDBJ databases">
        <authorList>
            <person name="Vera ALvarez R."/>
            <person name="Arias-Moreno D.M."/>
            <person name="Jimenez-Jacinto V."/>
            <person name="Jimenez-Bremont J.F."/>
            <person name="Swaminathan K."/>
            <person name="Moose S.P."/>
            <person name="Guerrero-Gonzalez M.L."/>
            <person name="Marino-Ramirez L."/>
            <person name="Landsman D."/>
            <person name="Rodriguez-Kessler M."/>
            <person name="Delgado-Sanchez P."/>
        </authorList>
    </citation>
    <scope>NUCLEOTIDE SEQUENCE</scope>
    <source>
        <tissue evidence="1">Cladode</tissue>
    </source>
</reference>
<reference evidence="1" key="1">
    <citation type="journal article" date="2013" name="J. Plant Res.">
        <title>Effect of fungi and light on seed germination of three Opuntia species from semiarid lands of central Mexico.</title>
        <authorList>
            <person name="Delgado-Sanchez P."/>
            <person name="Jimenez-Bremont J.F."/>
            <person name="Guerrero-Gonzalez Mde L."/>
            <person name="Flores J."/>
        </authorList>
    </citation>
    <scope>NUCLEOTIDE SEQUENCE</scope>
    <source>
        <tissue evidence="1">Cladode</tissue>
    </source>
</reference>
<proteinExistence type="predicted"/>
<sequence>MRASTFLHRWVRTEAKSARVEKNPILGISSFSAHRWVHPMKKSERTATGGEGWDWNHWITVSSSLLRDAMMGTLPEFPTSLTFSTPDGRSGWGGKGRTKVSMKSGWWAERSGPKIGRFLGVTKIVILRPLRASWWVRSSRGSKWPWAGYGNTRMWTVAVQVAPPFVEVAAAEVIVVSLALWGESYKCWRWGWCK</sequence>
<name>A0A7C9D6Z4_OPUST</name>
<dbReference type="AlphaFoldDB" id="A0A7C9D6Z4"/>
<organism evidence="1">
    <name type="scientific">Opuntia streptacantha</name>
    <name type="common">Prickly pear cactus</name>
    <name type="synonym">Opuntia cardona</name>
    <dbReference type="NCBI Taxonomy" id="393608"/>
    <lineage>
        <taxon>Eukaryota</taxon>
        <taxon>Viridiplantae</taxon>
        <taxon>Streptophyta</taxon>
        <taxon>Embryophyta</taxon>
        <taxon>Tracheophyta</taxon>
        <taxon>Spermatophyta</taxon>
        <taxon>Magnoliopsida</taxon>
        <taxon>eudicotyledons</taxon>
        <taxon>Gunneridae</taxon>
        <taxon>Pentapetalae</taxon>
        <taxon>Caryophyllales</taxon>
        <taxon>Cactineae</taxon>
        <taxon>Cactaceae</taxon>
        <taxon>Opuntioideae</taxon>
        <taxon>Opuntia</taxon>
    </lineage>
</organism>
<accession>A0A7C9D6Z4</accession>
<evidence type="ECO:0000313" key="1">
    <source>
        <dbReference type="EMBL" id="MBA4631208.1"/>
    </source>
</evidence>
<dbReference type="EMBL" id="GISG01076887">
    <property type="protein sequence ID" value="MBA4631208.1"/>
    <property type="molecule type" value="Transcribed_RNA"/>
</dbReference>